<feature type="compositionally biased region" description="Polar residues" evidence="1">
    <location>
        <begin position="390"/>
        <end position="409"/>
    </location>
</feature>
<keyword evidence="4" id="KW-1185">Reference proteome</keyword>
<dbReference type="Gene3D" id="3.90.215.10">
    <property type="entry name" value="Gamma Fibrinogen, chain A, domain 1"/>
    <property type="match status" value="1"/>
</dbReference>
<dbReference type="AlphaFoldDB" id="A0AAE0Y217"/>
<evidence type="ECO:0000256" key="1">
    <source>
        <dbReference type="SAM" id="MobiDB-lite"/>
    </source>
</evidence>
<comment type="caution">
    <text evidence="3">The sequence shown here is derived from an EMBL/GenBank/DDBJ whole genome shotgun (WGS) entry which is preliminary data.</text>
</comment>
<feature type="region of interest" description="Disordered" evidence="1">
    <location>
        <begin position="389"/>
        <end position="416"/>
    </location>
</feature>
<dbReference type="InterPro" id="IPR014716">
    <property type="entry name" value="Fibrinogen_a/b/g_C_1"/>
</dbReference>
<dbReference type="PANTHER" id="PTHR19143">
    <property type="entry name" value="FIBRINOGEN/TENASCIN/ANGIOPOEITIN"/>
    <property type="match status" value="1"/>
</dbReference>
<gene>
    <name evidence="3" type="ORF">RRG08_006109</name>
</gene>
<dbReference type="EMBL" id="JAWDGP010007129">
    <property type="protein sequence ID" value="KAK3729632.1"/>
    <property type="molecule type" value="Genomic_DNA"/>
</dbReference>
<name>A0AAE0Y217_9GAST</name>
<dbReference type="SMART" id="SM00186">
    <property type="entry name" value="FBG"/>
    <property type="match status" value="1"/>
</dbReference>
<reference evidence="3" key="1">
    <citation type="journal article" date="2023" name="G3 (Bethesda)">
        <title>A reference genome for the long-term kleptoplast-retaining sea slug Elysia crispata morphotype clarki.</title>
        <authorList>
            <person name="Eastman K.E."/>
            <person name="Pendleton A.L."/>
            <person name="Shaikh M.A."/>
            <person name="Suttiyut T."/>
            <person name="Ogas R."/>
            <person name="Tomko P."/>
            <person name="Gavelis G."/>
            <person name="Widhalm J.R."/>
            <person name="Wisecaver J.H."/>
        </authorList>
    </citation>
    <scope>NUCLEOTIDE SEQUENCE</scope>
    <source>
        <strain evidence="3">ECLA1</strain>
    </source>
</reference>
<evidence type="ECO:0000313" key="3">
    <source>
        <dbReference type="EMBL" id="KAK3729632.1"/>
    </source>
</evidence>
<dbReference type="InterPro" id="IPR050373">
    <property type="entry name" value="Fibrinogen_C-term_domain"/>
</dbReference>
<dbReference type="InterPro" id="IPR002181">
    <property type="entry name" value="Fibrinogen_a/b/g_C_dom"/>
</dbReference>
<dbReference type="Pfam" id="PF00147">
    <property type="entry name" value="Fibrinogen_C"/>
    <property type="match status" value="1"/>
</dbReference>
<dbReference type="Proteomes" id="UP001283361">
    <property type="component" value="Unassembled WGS sequence"/>
</dbReference>
<organism evidence="3 4">
    <name type="scientific">Elysia crispata</name>
    <name type="common">lettuce slug</name>
    <dbReference type="NCBI Taxonomy" id="231223"/>
    <lineage>
        <taxon>Eukaryota</taxon>
        <taxon>Metazoa</taxon>
        <taxon>Spiralia</taxon>
        <taxon>Lophotrochozoa</taxon>
        <taxon>Mollusca</taxon>
        <taxon>Gastropoda</taxon>
        <taxon>Heterobranchia</taxon>
        <taxon>Euthyneura</taxon>
        <taxon>Panpulmonata</taxon>
        <taxon>Sacoglossa</taxon>
        <taxon>Placobranchoidea</taxon>
        <taxon>Plakobranchidae</taxon>
        <taxon>Elysia</taxon>
    </lineage>
</organism>
<protein>
    <recommendedName>
        <fullName evidence="2">Fibrinogen C-terminal domain-containing protein</fullName>
    </recommendedName>
</protein>
<dbReference type="InterPro" id="IPR036056">
    <property type="entry name" value="Fibrinogen-like_C"/>
</dbReference>
<proteinExistence type="predicted"/>
<accession>A0AAE0Y217</accession>
<dbReference type="GO" id="GO:0005615">
    <property type="term" value="C:extracellular space"/>
    <property type="evidence" value="ECO:0007669"/>
    <property type="project" value="TreeGrafter"/>
</dbReference>
<evidence type="ECO:0000259" key="2">
    <source>
        <dbReference type="PROSITE" id="PS51406"/>
    </source>
</evidence>
<dbReference type="Gene3D" id="4.10.530.10">
    <property type="entry name" value="Gamma-fibrinogen Carboxyl Terminal Fragment, domain 2"/>
    <property type="match status" value="1"/>
</dbReference>
<evidence type="ECO:0000313" key="4">
    <source>
        <dbReference type="Proteomes" id="UP001283361"/>
    </source>
</evidence>
<feature type="domain" description="Fibrinogen C-terminal" evidence="2">
    <location>
        <begin position="128"/>
        <end position="334"/>
    </location>
</feature>
<dbReference type="PROSITE" id="PS51406">
    <property type="entry name" value="FIBRINOGEN_C_2"/>
    <property type="match status" value="1"/>
</dbReference>
<dbReference type="SUPFAM" id="SSF56496">
    <property type="entry name" value="Fibrinogen C-terminal domain-like"/>
    <property type="match status" value="1"/>
</dbReference>
<sequence length="416" mass="45170">MCSTFTETQFVKTPLCNAQDRIDNACFVQMSARSGLECLASCSSKVSCDNILVRSTDTACYHGTTCTFVPACSVNEPEYSFYVYKDSLITTLAPVPMTTEPEGCQNGGVENLSTGDCDCTGTAGYVGSKCHIQASDCGQLKASGFSRKTYPIFKDLFGDGSFFFKTYCEVGHFSHTFEVLRSTGSFDKTLTYNDYVNGFHLGPNDFFVGLEALHRYTSDGGYHTIKTQVSFYSSQIEGQASKGHNNFVVQSASSGYQYTCDGPSSSSSSISVSSGSSTGFGIDDMLSSQRNIPFSTADHDVDNAASRNCAQLAHAGWWFDRCSPFKSNPLGLSYSAKPGSTTDSHFHVPGLDMSRQRQISIRLTENERYRIDNQIIPTKPELEAVEGALSPSTTSEISDSVKTGTTTPWCHSGRAD</sequence>